<reference evidence="2" key="1">
    <citation type="submission" date="2015-05" db="EMBL/GenBank/DDBJ databases">
        <title>The complete genome of Altererythrobacter atlanticus strain 26DY36.</title>
        <authorList>
            <person name="Wu Y.-H."/>
            <person name="Cheng H."/>
            <person name="Wu X.-W."/>
        </authorList>
    </citation>
    <scope>NUCLEOTIDE SEQUENCE [LARGE SCALE GENOMIC DNA]</scope>
    <source>
        <strain evidence="2">26DY36</strain>
    </source>
</reference>
<name>A0A0F7KS12_9SPHN</name>
<dbReference type="PANTHER" id="PTHR10151:SF120">
    <property type="entry name" value="BIS(5'-ADENOSYL)-TRIPHOSPHATASE"/>
    <property type="match status" value="1"/>
</dbReference>
<dbReference type="Gene3D" id="3.40.720.10">
    <property type="entry name" value="Alkaline Phosphatase, subunit A"/>
    <property type="match status" value="1"/>
</dbReference>
<evidence type="ECO:0000313" key="3">
    <source>
        <dbReference type="Proteomes" id="UP000034392"/>
    </source>
</evidence>
<dbReference type="PATRIC" id="fig|1267766.3.peg.486"/>
<evidence type="ECO:0000256" key="1">
    <source>
        <dbReference type="SAM" id="SignalP"/>
    </source>
</evidence>
<dbReference type="EMBL" id="CP011452">
    <property type="protein sequence ID" value="AKH41540.1"/>
    <property type="molecule type" value="Genomic_DNA"/>
</dbReference>
<keyword evidence="1" id="KW-0732">Signal</keyword>
<keyword evidence="3" id="KW-1185">Reference proteome</keyword>
<dbReference type="PANTHER" id="PTHR10151">
    <property type="entry name" value="ECTONUCLEOTIDE PYROPHOSPHATASE/PHOSPHODIESTERASE"/>
    <property type="match status" value="1"/>
</dbReference>
<dbReference type="Gene3D" id="3.30.1360.180">
    <property type="match status" value="1"/>
</dbReference>
<dbReference type="InterPro" id="IPR002591">
    <property type="entry name" value="Phosphodiest/P_Trfase"/>
</dbReference>
<accession>A0A0F7KS12</accession>
<evidence type="ECO:0000313" key="2">
    <source>
        <dbReference type="EMBL" id="AKH41540.1"/>
    </source>
</evidence>
<organism evidence="2 3">
    <name type="scientific">Croceibacterium atlanticum</name>
    <dbReference type="NCBI Taxonomy" id="1267766"/>
    <lineage>
        <taxon>Bacteria</taxon>
        <taxon>Pseudomonadati</taxon>
        <taxon>Pseudomonadota</taxon>
        <taxon>Alphaproteobacteria</taxon>
        <taxon>Sphingomonadales</taxon>
        <taxon>Erythrobacteraceae</taxon>
        <taxon>Croceibacterium</taxon>
    </lineage>
</organism>
<dbReference type="GO" id="GO:0016787">
    <property type="term" value="F:hydrolase activity"/>
    <property type="evidence" value="ECO:0007669"/>
    <property type="project" value="UniProtKB-ARBA"/>
</dbReference>
<dbReference type="SUPFAM" id="SSF53649">
    <property type="entry name" value="Alkaline phosphatase-like"/>
    <property type="match status" value="1"/>
</dbReference>
<dbReference type="CDD" id="cd16018">
    <property type="entry name" value="Enpp"/>
    <property type="match status" value="1"/>
</dbReference>
<dbReference type="AlphaFoldDB" id="A0A0F7KS12"/>
<dbReference type="Pfam" id="PF01663">
    <property type="entry name" value="Phosphodiest"/>
    <property type="match status" value="1"/>
</dbReference>
<sequence length="445" mass="48972">MQRAPNLRAARAQTDKRLHSVTLIWQFSIMRLPHLLIAAASAALPIPALAAAPPEQAVQSARSEEQRAPITILVSIDGFRPDYLDRGITPVLSQMAAEGVRASMIPSFPTKTFPNHNAVATGLRPDHNGIVGNNMVDPEDPKHSFWMGSQEPEWWDGADQIWITAEKAGIRTATQFWPGTTVKANGLYPTDWHQFSVDIGTRQRVDAIIDWARRPTENRPQFMILYIESVDSAGHDFGPFAPETDEEVAVVDSQIGRLRDALAEMGQPANIVIVSDHGMGPTSADRVIPLYRQLDGIGVPIEEGAYSSINPVPGKDAELSALLLEPHEHMECWPKAEIPARFEYGTHPRVPDYVCLAESGWIIRAKPPRPDAKQMKDGGTHGWDNLDPDMRATFIANGPAFRSGVTLPDFDNVDVNPLLREVLGLPQDRSLDGDLEPLGGALRQD</sequence>
<protein>
    <submittedName>
        <fullName evidence="2">Type I phosphodiesterase / nucleotide pyrophosphatase</fullName>
    </submittedName>
</protein>
<proteinExistence type="predicted"/>
<dbReference type="Proteomes" id="UP000034392">
    <property type="component" value="Chromosome"/>
</dbReference>
<feature type="chain" id="PRO_5002518138" evidence="1">
    <location>
        <begin position="51"/>
        <end position="445"/>
    </location>
</feature>
<dbReference type="InterPro" id="IPR017850">
    <property type="entry name" value="Alkaline_phosphatase_core_sf"/>
</dbReference>
<gene>
    <name evidence="2" type="ORF">WYH_00481</name>
</gene>
<dbReference type="STRING" id="1267766.WYH_00481"/>
<dbReference type="KEGG" id="aay:WYH_00481"/>
<feature type="signal peptide" evidence="1">
    <location>
        <begin position="1"/>
        <end position="50"/>
    </location>
</feature>